<gene>
    <name evidence="2" type="ORF">BLNAU_20810</name>
</gene>
<evidence type="ECO:0000256" key="1">
    <source>
        <dbReference type="SAM" id="MobiDB-lite"/>
    </source>
</evidence>
<feature type="region of interest" description="Disordered" evidence="1">
    <location>
        <begin position="584"/>
        <end position="775"/>
    </location>
</feature>
<feature type="region of interest" description="Disordered" evidence="1">
    <location>
        <begin position="1080"/>
        <end position="1102"/>
    </location>
</feature>
<organism evidence="2 3">
    <name type="scientific">Blattamonas nauphoetae</name>
    <dbReference type="NCBI Taxonomy" id="2049346"/>
    <lineage>
        <taxon>Eukaryota</taxon>
        <taxon>Metamonada</taxon>
        <taxon>Preaxostyla</taxon>
        <taxon>Oxymonadida</taxon>
        <taxon>Blattamonas</taxon>
    </lineage>
</organism>
<feature type="region of interest" description="Disordered" evidence="1">
    <location>
        <begin position="2350"/>
        <end position="2379"/>
    </location>
</feature>
<feature type="compositionally biased region" description="Basic and acidic residues" evidence="1">
    <location>
        <begin position="668"/>
        <end position="686"/>
    </location>
</feature>
<feature type="region of interest" description="Disordered" evidence="1">
    <location>
        <begin position="1410"/>
        <end position="1431"/>
    </location>
</feature>
<dbReference type="CDD" id="cd22249">
    <property type="entry name" value="UDM1_RNF168_RNF169-like"/>
    <property type="match status" value="1"/>
</dbReference>
<keyword evidence="3" id="KW-1185">Reference proteome</keyword>
<sequence length="2724" mass="306041">MDPHLPPPNLPLDGLSPAELQAKIAELERLNAIHLETIQHQKKVIQQKDETIQEKEKVIQQKDEESAKKDEALKLIQRRQANRDIVEAQSQTIKLIKSILQHFSPRWFVDLDKHISNFFLLKDGHILFSRTWLKNARNILSAPLIFRPIYNIVLHEILKFINDHFAPDLTKKHPGAMFFVAGDQGIGKTSLMLIVMSTLSHRSIDFHYQKGFKGEDSENFHHTVNLDGDFNFFTQDDTESLPEDHPICIHILDDSPPPEDIEDNNFYIIFTSPDQKRLPSLEDKKGKHPYQAKLKSPVLKSGQLCRVFRLPTFSLAEDAAVMVGCTPTAPFALLSPEDMELRKDEQRILVDIEKKKEKRARDLPFEKKAAPLTSKNTIAKALLEPFTQIDSDEKTRWYSFLNCFQSRPEPWIPKTAKEKSSSEQSIPISTSPPPSQACDVATPPSTPHLQANADPTPANSIHPAPDELGNPAPAVSRINPTIPDLARLIISNIATIRDSEEAKSVSEDDAHSQNFFITLCTKLLELNDQQDEHERLHVIVDWLIKNLEIHKKRDKTQAKFIKDLLRELIYTEWEKLQAESEQKLEEKATIKEGTPPNQNGKRKDGTPPNKNKKKAKSPPKQLNEAAQKGKIRKEDGALQNQEGTNGAKLTKKQKQEERKANSSQEVKGSQEDRAAQKEEIRKEDRALQNQVGTNEAKLPKKQKKNAKTENSSRKEKGSQEDRAAQEEKNSEEAKTPRKQTKSKEAGSPPKQKDSQEDDTPRKRKSRQQQELHLIETQKTDSLFALAMNYTSRHTDVKVQVDQFSESIQKANLTGLTPSSGPSHGPAVVDATLETQLASLKSHFAEPDIVEEASRQDVRDEVEKISEQLGKENKERRELLFSSLIDMLSTPPPFYETKKHTLQSLFVLPKKENQTVDTAIRDALDRLLNETSGQSPPAAQLPFIVRALLQCLLDTQSDTGPLSSAYSNQVYKRRMARIACDLLSTIVDPKHDDAKKRLEALTQEMESVRDRQSFVLLMDSFSSIARNMNTLVTPHSILKGLSERPEKNSLELTTERQLVYFSNLRDDGLSDWVKAATEALRPRRQTTDHGSVQDKPNPPIGVSPEEKVVDTAISFIRDNLNKLIVSFNKLFGEAMRSKIATIISTSPKNAEQLPPVVPQKWLPIVRSMMNTILFLVDAGFPRREMLTQFGGLGKLLNGVYMDNRDHLLNVANYEANLVDEKEEDENVADYVNDLNVFSKHFGAKNSLNALQLPRTLQINPESQDRLERMSIALFARNLLCFLTMDDSLPFDDKCYVDQFFNVFLPAMNPGDVVHRSFVDFMNETRLLSQERFGLGPESVSQRLPRKVVSPMPQPFESLRKTQPSDTRAGVVRNKHDPFFALTTPKIGAHLLLWASTDLLWKAACRAATQESGPERLMHSQAEARPSRESGSEKTASCLNVARASIFGPAPRWLTSTDVRTNRGLVFLWDGVLRSENTKALMDVADSNHSRIMEFKTHLIFFDPSLNAAWDDITALVPLLSAYGKEATQPSDLKSVYSMMVRRTAHDLRKMKGRIHFLAVSPFVEQIMQSEVVSAFARLLTQKDYETFRQHQLNVGFNIPDRVEEPLVCISFLLNCPTSITSSHATTSFTNQHFHLGDSGKFSNYFPIFETTAHKSASIPMLTFPKLSSKSVSGTKFPQTLIQTERGTTDFYSEDLQKVRGATIPGIDSLIVSRGSDATIETIFMPIQVTCSESHSLQPDGIVQIQQLLFQAMCHLEVSEGIVAMYNYATTQKNPSFPPRTGILGFHMVSSLLEFGKDTLTHMPSVFRHRDRPLVTSQTESQSTITTQTIADTLLAHLGLYPTFSATHDVWRTTLPKVINPLDPSITLPFHWKSLYDCFCQPVTHPSTSVVTPPLITKDEKNANDPRDRLVRRMMLELHRIGVGPEDLGVSDEDRKEAFSSFLLCSAISCRRNELLCPTALSTPNIGDAELVDLVKSIVGTSEKPETLGPILAPLETTNPDNLESVRHEKLKQLNNLCRLSSIETRVKTVYRIMTSNAMTRLRNPVQECLSVIQSERDGGVFRVPARNNLSGILHCGTVLLDNIAPFSPTPSNQPPRSKALRIPLHSFVLATHGFSDSIPDLYKLNQAQLKNEVTNVTPAPLLRWQPLRVVIDPSLLPHLGGLNSLPSFTTFIHRLFDNPFIPVTTSLSTALVKNNHYTASILSQIGKMHTILSTVNLRDDENDEQKLKKHIESLKSILGNGKVSHIFSLLPKIRKSLKKHPLPLAQSQPVLEAVESIEAIQLQPILVFAKSGSDLFKSTNESAEIVDTMTPSHLFPIPFSAGYKEGDIRTEMQQIYEQMTRLVPDRFPLERVTLSHPPTDKEQMKTSSSTNEEEGSTGASMDSAILDKAKRSITPLFVCVVDEDLADHESLPMSLRSADETTSCGVMRQRSIADVLWILFLTRITREVMALSLNTSMKGDHFKKYVMQFISTVLYDCGRVGEDDAKDIAIVLDTLTSRAAEEGFDSLDEHPSIGIELLVSAFPHVTEPSHTLPLSRLLMLCKPHPDGESRLDALIDNPSPAVEIEALTRWFELLNSNLQKTTIEDTVESDNTKPTKISADNRKLLFEKAVNSDGITPAKFSTNLLHAFYLIIEHEDEAERVTQLYSAIRPIENSGQVPLFFKTDQLQPVDELISLADKRLESPTANKSRVDVLTDVKNWASLIYASLSRTRLSSTVPLSPEQQKI</sequence>
<feature type="compositionally biased region" description="Basic and acidic residues" evidence="1">
    <location>
        <begin position="750"/>
        <end position="760"/>
    </location>
</feature>
<evidence type="ECO:0000313" key="3">
    <source>
        <dbReference type="Proteomes" id="UP001281761"/>
    </source>
</evidence>
<feature type="region of interest" description="Disordered" evidence="1">
    <location>
        <begin position="411"/>
        <end position="468"/>
    </location>
</feature>
<name>A0ABQ9X1U2_9EUKA</name>
<feature type="compositionally biased region" description="Basic and acidic residues" evidence="1">
    <location>
        <begin position="706"/>
        <end position="735"/>
    </location>
</feature>
<evidence type="ECO:0000313" key="2">
    <source>
        <dbReference type="EMBL" id="KAK2944275.1"/>
    </source>
</evidence>
<proteinExistence type="predicted"/>
<protein>
    <submittedName>
        <fullName evidence="2">Uncharacterized protein</fullName>
    </submittedName>
</protein>
<comment type="caution">
    <text evidence="2">The sequence shown here is derived from an EMBL/GenBank/DDBJ whole genome shotgun (WGS) entry which is preliminary data.</text>
</comment>
<accession>A0ABQ9X1U2</accession>
<dbReference type="EMBL" id="JARBJD010000306">
    <property type="protein sequence ID" value="KAK2944275.1"/>
    <property type="molecule type" value="Genomic_DNA"/>
</dbReference>
<feature type="compositionally biased region" description="Low complexity" evidence="1">
    <location>
        <begin position="2365"/>
        <end position="2379"/>
    </location>
</feature>
<reference evidence="2 3" key="1">
    <citation type="journal article" date="2022" name="bioRxiv">
        <title>Genomics of Preaxostyla Flagellates Illuminates Evolutionary Transitions and the Path Towards Mitochondrial Loss.</title>
        <authorList>
            <person name="Novak L.V.F."/>
            <person name="Treitli S.C."/>
            <person name="Pyrih J."/>
            <person name="Halakuc P."/>
            <person name="Pipaliya S.V."/>
            <person name="Vacek V."/>
            <person name="Brzon O."/>
            <person name="Soukal P."/>
            <person name="Eme L."/>
            <person name="Dacks J.B."/>
            <person name="Karnkowska A."/>
            <person name="Elias M."/>
            <person name="Hampl V."/>
        </authorList>
    </citation>
    <scope>NUCLEOTIDE SEQUENCE [LARGE SCALE GENOMIC DNA]</scope>
    <source>
        <strain evidence="2">NAU3</strain>
        <tissue evidence="2">Gut</tissue>
    </source>
</reference>
<dbReference type="Proteomes" id="UP001281761">
    <property type="component" value="Unassembled WGS sequence"/>
</dbReference>